<sequence length="224" mass="23564">MTAAAGAGDGVVLSHVLQPMLDALEKRLCDRMDTFEKSYEERIDSVRTDLSDLINTTAARLQQYSDHSITTGDGGEGCCCCHFPSSSSTVSSDIAEEAVADDDPPPVSGSSLRFTEDGDQESLSPRLEEGLLLPSRGCGGGSGCRWGCSCRVQQHPRGHPHQRVPARRQSIANSIIGAGKGEVPIWDLMDGPVDVMAPPAPPPPAGGAAHPMPDAAESLHPKSP</sequence>
<evidence type="ECO:0000313" key="3">
    <source>
        <dbReference type="Proteomes" id="UP000574390"/>
    </source>
</evidence>
<dbReference type="EMBL" id="JABANM010027799">
    <property type="protein sequence ID" value="KAF4710735.1"/>
    <property type="molecule type" value="Genomic_DNA"/>
</dbReference>
<reference evidence="2 3" key="1">
    <citation type="submission" date="2020-04" db="EMBL/GenBank/DDBJ databases">
        <title>Perkinsus olseni comparative genomics.</title>
        <authorList>
            <person name="Bogema D.R."/>
        </authorList>
    </citation>
    <scope>NUCLEOTIDE SEQUENCE [LARGE SCALE GENOMIC DNA]</scope>
    <source>
        <strain evidence="2">ATCC PRA-205</strain>
    </source>
</reference>
<protein>
    <submittedName>
        <fullName evidence="2">Uncharacterized protein</fullName>
    </submittedName>
</protein>
<accession>A0A7J6QQQ4</accession>
<feature type="compositionally biased region" description="Low complexity" evidence="1">
    <location>
        <begin position="206"/>
        <end position="216"/>
    </location>
</feature>
<name>A0A7J6QQQ4_PEROL</name>
<dbReference type="Proteomes" id="UP000574390">
    <property type="component" value="Unassembled WGS sequence"/>
</dbReference>
<comment type="caution">
    <text evidence="2">The sequence shown here is derived from an EMBL/GenBank/DDBJ whole genome shotgun (WGS) entry which is preliminary data.</text>
</comment>
<gene>
    <name evidence="2" type="ORF">FOZ62_009086</name>
</gene>
<proteinExistence type="predicted"/>
<evidence type="ECO:0000313" key="2">
    <source>
        <dbReference type="EMBL" id="KAF4710735.1"/>
    </source>
</evidence>
<feature type="non-terminal residue" evidence="2">
    <location>
        <position position="224"/>
    </location>
</feature>
<evidence type="ECO:0000256" key="1">
    <source>
        <dbReference type="SAM" id="MobiDB-lite"/>
    </source>
</evidence>
<dbReference type="AlphaFoldDB" id="A0A7J6QQQ4"/>
<feature type="region of interest" description="Disordered" evidence="1">
    <location>
        <begin position="92"/>
        <end position="124"/>
    </location>
</feature>
<feature type="compositionally biased region" description="Acidic residues" evidence="1">
    <location>
        <begin position="94"/>
        <end position="104"/>
    </location>
</feature>
<organism evidence="2 3">
    <name type="scientific">Perkinsus olseni</name>
    <name type="common">Perkinsus atlanticus</name>
    <dbReference type="NCBI Taxonomy" id="32597"/>
    <lineage>
        <taxon>Eukaryota</taxon>
        <taxon>Sar</taxon>
        <taxon>Alveolata</taxon>
        <taxon>Perkinsozoa</taxon>
        <taxon>Perkinsea</taxon>
        <taxon>Perkinsida</taxon>
        <taxon>Perkinsidae</taxon>
        <taxon>Perkinsus</taxon>
    </lineage>
</organism>
<feature type="region of interest" description="Disordered" evidence="1">
    <location>
        <begin position="195"/>
        <end position="224"/>
    </location>
</feature>